<evidence type="ECO:0000259" key="1">
    <source>
        <dbReference type="Pfam" id="PF00582"/>
    </source>
</evidence>
<dbReference type="Pfam" id="PF00582">
    <property type="entry name" value="Usp"/>
    <property type="match status" value="1"/>
</dbReference>
<organism evidence="2 3">
    <name type="scientific">Methylobacterium bullatum</name>
    <dbReference type="NCBI Taxonomy" id="570505"/>
    <lineage>
        <taxon>Bacteria</taxon>
        <taxon>Pseudomonadati</taxon>
        <taxon>Pseudomonadota</taxon>
        <taxon>Alphaproteobacteria</taxon>
        <taxon>Hyphomicrobiales</taxon>
        <taxon>Methylobacteriaceae</taxon>
        <taxon>Methylobacterium</taxon>
    </lineage>
</organism>
<gene>
    <name evidence="2" type="ORF">OICFNHDK_0537</name>
</gene>
<comment type="caution">
    <text evidence="2">The sequence shown here is derived from an EMBL/GenBank/DDBJ whole genome shotgun (WGS) entry which is preliminary data.</text>
</comment>
<proteinExistence type="predicted"/>
<keyword evidence="3" id="KW-1185">Reference proteome</keyword>
<reference evidence="2" key="2">
    <citation type="submission" date="2021-08" db="EMBL/GenBank/DDBJ databases">
        <authorList>
            <person name="Tani A."/>
            <person name="Ola A."/>
            <person name="Ogura Y."/>
            <person name="Katsura K."/>
            <person name="Hayashi T."/>
        </authorList>
    </citation>
    <scope>NUCLEOTIDE SEQUENCE</scope>
    <source>
        <strain evidence="2">DSM 21893</strain>
    </source>
</reference>
<dbReference type="InterPro" id="IPR006016">
    <property type="entry name" value="UspA"/>
</dbReference>
<dbReference type="SUPFAM" id="SSF52402">
    <property type="entry name" value="Adenine nucleotide alpha hydrolases-like"/>
    <property type="match status" value="1"/>
</dbReference>
<evidence type="ECO:0000313" key="2">
    <source>
        <dbReference type="EMBL" id="GJD38097.1"/>
    </source>
</evidence>
<dbReference type="CDD" id="cd00293">
    <property type="entry name" value="USP-like"/>
    <property type="match status" value="1"/>
</dbReference>
<feature type="domain" description="UspA" evidence="1">
    <location>
        <begin position="160"/>
        <end position="281"/>
    </location>
</feature>
<dbReference type="Proteomes" id="UP001055307">
    <property type="component" value="Unassembled WGS sequence"/>
</dbReference>
<name>A0AAV4Z2T3_9HYPH</name>
<protein>
    <recommendedName>
        <fullName evidence="1">UspA domain-containing protein</fullName>
    </recommendedName>
</protein>
<reference evidence="2" key="1">
    <citation type="journal article" date="2016" name="Front. Microbiol.">
        <title>Genome Sequence of the Piezophilic, Mesophilic Sulfate-Reducing Bacterium Desulfovibrio indicus J2T.</title>
        <authorList>
            <person name="Cao J."/>
            <person name="Maignien L."/>
            <person name="Shao Z."/>
            <person name="Alain K."/>
            <person name="Jebbar M."/>
        </authorList>
    </citation>
    <scope>NUCLEOTIDE SEQUENCE</scope>
    <source>
        <strain evidence="2">DSM 21893</strain>
    </source>
</reference>
<dbReference type="RefSeq" id="WP_147833583.1">
    <property type="nucleotide sequence ID" value="NZ_BPQF01000003.1"/>
</dbReference>
<evidence type="ECO:0000313" key="3">
    <source>
        <dbReference type="Proteomes" id="UP001055307"/>
    </source>
</evidence>
<dbReference type="EMBL" id="BPQF01000003">
    <property type="protein sequence ID" value="GJD38097.1"/>
    <property type="molecule type" value="Genomic_DNA"/>
</dbReference>
<sequence>MPALQNIKNVIVGLTEEGQQGETSDAIGYALSLSVAAGAHLTVQAASRRIVMTSALAGGFGQGLVSEENGRTAGLSQAVAEKVRGDAASAGVACTVDSPQLTHPDILATFAAKARLHDLTILDAEERTIDLDRELIEAALFNSGRPVIVVPAGHNAFAGRRIVIAWDGGAHAARAVNDALPFLLAADAVEIISVVGEKELSRSVAGAELAPHLARHGIAVTVDDLPVRPDGDVAETLRDAAIRYRADMMVMGAYRHGPIRQWLFGGLTQTLMTACPIPLFLAH</sequence>
<dbReference type="AlphaFoldDB" id="A0AAV4Z2T3"/>
<dbReference type="Gene3D" id="3.40.50.12370">
    <property type="match status" value="1"/>
</dbReference>
<accession>A0AAV4Z2T3</accession>